<dbReference type="Proteomes" id="UP000019593">
    <property type="component" value="Chromosome"/>
</dbReference>
<evidence type="ECO:0000313" key="3">
    <source>
        <dbReference type="Proteomes" id="UP000019593"/>
    </source>
</evidence>
<dbReference type="HOGENOM" id="CLU_2828504_0_0_5"/>
<evidence type="ECO:0000256" key="1">
    <source>
        <dbReference type="SAM" id="MobiDB-lite"/>
    </source>
</evidence>
<dbReference type="AlphaFoldDB" id="W8RWK3"/>
<keyword evidence="3" id="KW-1185">Reference proteome</keyword>
<feature type="region of interest" description="Disordered" evidence="1">
    <location>
        <begin position="1"/>
        <end position="66"/>
    </location>
</feature>
<feature type="compositionally biased region" description="Polar residues" evidence="1">
    <location>
        <begin position="40"/>
        <end position="54"/>
    </location>
</feature>
<dbReference type="KEGG" id="red:roselon_03321"/>
<feature type="compositionally biased region" description="Basic and acidic residues" evidence="1">
    <location>
        <begin position="1"/>
        <end position="11"/>
    </location>
</feature>
<organism evidence="2 3">
    <name type="scientific">Roseicyclus elongatus DSM 19469</name>
    <dbReference type="NCBI Taxonomy" id="1294273"/>
    <lineage>
        <taxon>Bacteria</taxon>
        <taxon>Pseudomonadati</taxon>
        <taxon>Pseudomonadota</taxon>
        <taxon>Alphaproteobacteria</taxon>
        <taxon>Rhodobacterales</taxon>
        <taxon>Roseobacteraceae</taxon>
        <taxon>Roseicyclus</taxon>
    </lineage>
</organism>
<dbReference type="EMBL" id="CP004372">
    <property type="protein sequence ID" value="AHM05579.1"/>
    <property type="molecule type" value="Genomic_DNA"/>
</dbReference>
<accession>W8RWK3</accession>
<proteinExistence type="predicted"/>
<protein>
    <submittedName>
        <fullName evidence="2">Uncharacterized protein</fullName>
    </submittedName>
</protein>
<name>W8RWK3_9RHOB</name>
<sequence length="66" mass="6883">MAAHGRSDKGKSARVKAIPAAPRSDVTASAPPPGHRVRSTGPQTAFSARQTRSAQAPKPDRPGARR</sequence>
<evidence type="ECO:0000313" key="2">
    <source>
        <dbReference type="EMBL" id="AHM05579.1"/>
    </source>
</evidence>
<gene>
    <name evidence="2" type="ORF">roselon_03321</name>
</gene>
<reference evidence="2 3" key="1">
    <citation type="submission" date="2013-03" db="EMBL/GenBank/DDBJ databases">
        <authorList>
            <person name="Fiebig A."/>
            <person name="Goeker M."/>
            <person name="Klenk H.-P.P."/>
        </authorList>
    </citation>
    <scope>NUCLEOTIDE SEQUENCE [LARGE SCALE GENOMIC DNA]</scope>
    <source>
        <strain evidence="3">DSM 19469</strain>
    </source>
</reference>